<keyword evidence="2" id="KW-1185">Reference proteome</keyword>
<accession>A0A562RJK3</accession>
<evidence type="ECO:0000313" key="1">
    <source>
        <dbReference type="EMBL" id="TWI68566.1"/>
    </source>
</evidence>
<dbReference type="RefSeq" id="WP_144685637.1">
    <property type="nucleotide sequence ID" value="NZ_VLLC01000021.1"/>
</dbReference>
<gene>
    <name evidence="1" type="ORF">LZ24_02539</name>
</gene>
<comment type="caution">
    <text evidence="1">The sequence shown here is derived from an EMBL/GenBank/DDBJ whole genome shotgun (WGS) entry which is preliminary data.</text>
</comment>
<sequence>MALQNFYNTAFSGYDAAPVLEVWDDGKALVFSVYISTPDPASLPATFTLGWGGFDMDSCISHIHGELTAEKPVFILSVPVFLQPYNNMFLKATGSADLGCWVSYDDMAEA</sequence>
<proteinExistence type="predicted"/>
<dbReference type="EMBL" id="VLLC01000021">
    <property type="protein sequence ID" value="TWI68566.1"/>
    <property type="molecule type" value="Genomic_DNA"/>
</dbReference>
<name>A0A562RJK3_9BACT</name>
<dbReference type="Proteomes" id="UP000318307">
    <property type="component" value="Unassembled WGS sequence"/>
</dbReference>
<reference evidence="1 2" key="1">
    <citation type="submission" date="2019-07" db="EMBL/GenBank/DDBJ databases">
        <title>Genome sequencing of 100 strains of the haloalkaliphilic chemolithoautotrophic sulfur-oxidizing bacterium Thioalkalivibrio.</title>
        <authorList>
            <person name="Muyzer G."/>
        </authorList>
    </citation>
    <scope>NUCLEOTIDE SEQUENCE [LARGE SCALE GENOMIC DNA]</scope>
    <source>
        <strain evidence="1 2">ASO4-4</strain>
    </source>
</reference>
<evidence type="ECO:0000313" key="2">
    <source>
        <dbReference type="Proteomes" id="UP000318307"/>
    </source>
</evidence>
<dbReference type="AlphaFoldDB" id="A0A562RJK3"/>
<protein>
    <submittedName>
        <fullName evidence="1">Uncharacterized protein</fullName>
    </submittedName>
</protein>
<organism evidence="1 2">
    <name type="scientific">Desulfobotulus alkaliphilus</name>
    <dbReference type="NCBI Taxonomy" id="622671"/>
    <lineage>
        <taxon>Bacteria</taxon>
        <taxon>Pseudomonadati</taxon>
        <taxon>Thermodesulfobacteriota</taxon>
        <taxon>Desulfobacteria</taxon>
        <taxon>Desulfobacterales</taxon>
        <taxon>Desulfobacteraceae</taxon>
        <taxon>Desulfobotulus</taxon>
    </lineage>
</organism>